<comment type="caution">
    <text evidence="2">The sequence shown here is derived from an EMBL/GenBank/DDBJ whole genome shotgun (WGS) entry which is preliminary data.</text>
</comment>
<name>A0A014NXI0_9BURK</name>
<organism evidence="2 3">
    <name type="scientific">Comamonas aquatica DA1877</name>
    <dbReference type="NCBI Taxonomy" id="1457173"/>
    <lineage>
        <taxon>Bacteria</taxon>
        <taxon>Pseudomonadati</taxon>
        <taxon>Pseudomonadota</taxon>
        <taxon>Betaproteobacteria</taxon>
        <taxon>Burkholderiales</taxon>
        <taxon>Comamonadaceae</taxon>
        <taxon>Comamonas</taxon>
    </lineage>
</organism>
<dbReference type="AlphaFoldDB" id="A0A014NXI0"/>
<proteinExistence type="predicted"/>
<evidence type="ECO:0000259" key="1">
    <source>
        <dbReference type="PROSITE" id="PS50965"/>
    </source>
</evidence>
<dbReference type="PROSITE" id="PS50965">
    <property type="entry name" value="NERD"/>
    <property type="match status" value="1"/>
</dbReference>
<dbReference type="PATRIC" id="fig|1457173.3.peg.3551"/>
<accession>A0A014NXI0</accession>
<dbReference type="EMBL" id="JBOK01000033">
    <property type="protein sequence ID" value="EXU78585.1"/>
    <property type="molecule type" value="Genomic_DNA"/>
</dbReference>
<keyword evidence="3" id="KW-1185">Reference proteome</keyword>
<dbReference type="Proteomes" id="UP000020766">
    <property type="component" value="Unassembled WGS sequence"/>
</dbReference>
<evidence type="ECO:0000313" key="3">
    <source>
        <dbReference type="Proteomes" id="UP000020766"/>
    </source>
</evidence>
<protein>
    <recommendedName>
        <fullName evidence="1">NERD domain-containing protein</fullName>
    </recommendedName>
</protein>
<feature type="domain" description="NERD" evidence="1">
    <location>
        <begin position="21"/>
        <end position="138"/>
    </location>
</feature>
<dbReference type="InterPro" id="IPR011528">
    <property type="entry name" value="NERD"/>
</dbReference>
<evidence type="ECO:0000313" key="2">
    <source>
        <dbReference type="EMBL" id="EXU78585.1"/>
    </source>
</evidence>
<sequence length="336" mass="38588">MCEMIIKNKEERELRSANQKKGDAAESQMAFYLRRHFSDCSEIHVLNDVYLTLNEEVAQIDHLVITPYRQWIIESKSVSGRIVILDDGQWIKRFEGREFGFKSPIQQATLQAKILRGNYRKYFKGINRQPLKESILIAISSEGVIEDQRTQRGDVLKADLVPNRILEVYEQDKGAADAMPWGVYKAMADEYATYFLLASDVCNKAKSGARLPDDANGLFARTVAADITELLQATMNEDDHILIEFCSNPKKQWLFDEYFEERVHQEILALKEFGTTPRYVECMCTIAAFAALQEKAATFWDDRSEKLKMQMKKAREMAVQNGTFPRLVRSRPAGHP</sequence>
<dbReference type="Pfam" id="PF08378">
    <property type="entry name" value="NERD"/>
    <property type="match status" value="1"/>
</dbReference>
<reference evidence="2 3" key="1">
    <citation type="submission" date="2014-01" db="EMBL/GenBank/DDBJ databases">
        <title>Interspecies Systems Biology Uncovers Metabolites Affecting C. elegans Gene Expression and Life History Traits.</title>
        <authorList>
            <person name="Watson E."/>
            <person name="Macneil L.T."/>
            <person name="Ritter A.D."/>
            <person name="Yilmaz L.S."/>
            <person name="Rosebrock A.P."/>
            <person name="Caudy A.A."/>
            <person name="Walhout A.J."/>
        </authorList>
    </citation>
    <scope>NUCLEOTIDE SEQUENCE [LARGE SCALE GENOMIC DNA]</scope>
    <source>
        <strain evidence="2 3">DA1877</strain>
    </source>
</reference>
<gene>
    <name evidence="2" type="ORF">AX13_12025</name>
</gene>